<dbReference type="AlphaFoldDB" id="A0A7C3C807"/>
<comment type="caution">
    <text evidence="13">The sequence shown here is derived from an EMBL/GenBank/DDBJ whole genome shotgun (WGS) entry which is preliminary data.</text>
</comment>
<evidence type="ECO:0000256" key="7">
    <source>
        <dbReference type="ARBA" id="ARBA00023065"/>
    </source>
</evidence>
<reference evidence="13" key="1">
    <citation type="journal article" date="2020" name="mSystems">
        <title>Genome- and Community-Level Interaction Insights into Carbon Utilization and Element Cycling Functions of Hydrothermarchaeota in Hydrothermal Sediment.</title>
        <authorList>
            <person name="Zhou Z."/>
            <person name="Liu Y."/>
            <person name="Xu W."/>
            <person name="Pan J."/>
            <person name="Luo Z.H."/>
            <person name="Li M."/>
        </authorList>
    </citation>
    <scope>NUCLEOTIDE SEQUENCE [LARGE SCALE GENOMIC DNA]</scope>
    <source>
        <strain evidence="13">HyVt-489</strain>
    </source>
</reference>
<dbReference type="GO" id="GO:0009279">
    <property type="term" value="C:cell outer membrane"/>
    <property type="evidence" value="ECO:0007669"/>
    <property type="project" value="UniProtKB-SubCell"/>
</dbReference>
<feature type="region of interest" description="Disordered" evidence="11">
    <location>
        <begin position="1"/>
        <end position="20"/>
    </location>
</feature>
<dbReference type="SUPFAM" id="SSF56935">
    <property type="entry name" value="Porins"/>
    <property type="match status" value="1"/>
</dbReference>
<feature type="domain" description="TonB-dependent receptor-like beta-barrel" evidence="12">
    <location>
        <begin position="9"/>
        <end position="92"/>
    </location>
</feature>
<accession>A0A7C3C807</accession>
<dbReference type="Pfam" id="PF00593">
    <property type="entry name" value="TonB_dep_Rec_b-barrel"/>
    <property type="match status" value="1"/>
</dbReference>
<gene>
    <name evidence="13" type="ORF">ENJ46_00135</name>
</gene>
<comment type="subcellular location">
    <subcellularLocation>
        <location evidence="1">Cell outer membrane</location>
        <topology evidence="1">Multi-pass membrane protein</topology>
    </subcellularLocation>
</comment>
<sequence length="138" mass="14718">GGGFSTAFEGGKDGDRLPGSPKTQFSVFGNYDYPLSNGDELHFNAGYSWQGNVLTRTGGRGSSLTLGAFGVANASVVYERDNWSVTGYVSNLFNEFAETGAQGTALSNQTVLGATVRSFQVNVLTPRTVGLRAKFRFE</sequence>
<evidence type="ECO:0000313" key="13">
    <source>
        <dbReference type="EMBL" id="HFB54301.1"/>
    </source>
</evidence>
<feature type="non-terminal residue" evidence="13">
    <location>
        <position position="1"/>
    </location>
</feature>
<evidence type="ECO:0000256" key="3">
    <source>
        <dbReference type="ARBA" id="ARBA00022452"/>
    </source>
</evidence>
<dbReference type="EMBL" id="DRMN01000010">
    <property type="protein sequence ID" value="HFB54301.1"/>
    <property type="molecule type" value="Genomic_DNA"/>
</dbReference>
<proteinExistence type="predicted"/>
<evidence type="ECO:0000256" key="9">
    <source>
        <dbReference type="ARBA" id="ARBA00023136"/>
    </source>
</evidence>
<keyword evidence="7" id="KW-0406">Ion transport</keyword>
<keyword evidence="8" id="KW-0798">TonB box</keyword>
<evidence type="ECO:0000259" key="12">
    <source>
        <dbReference type="Pfam" id="PF00593"/>
    </source>
</evidence>
<evidence type="ECO:0000256" key="5">
    <source>
        <dbReference type="ARBA" id="ARBA00022692"/>
    </source>
</evidence>
<keyword evidence="3" id="KW-1134">Transmembrane beta strand</keyword>
<name>A0A7C3C807_9PROT</name>
<dbReference type="InterPro" id="IPR036942">
    <property type="entry name" value="Beta-barrel_TonB_sf"/>
</dbReference>
<evidence type="ECO:0000256" key="1">
    <source>
        <dbReference type="ARBA" id="ARBA00004571"/>
    </source>
</evidence>
<keyword evidence="5" id="KW-0812">Transmembrane</keyword>
<dbReference type="PANTHER" id="PTHR32552">
    <property type="entry name" value="FERRICHROME IRON RECEPTOR-RELATED"/>
    <property type="match status" value="1"/>
</dbReference>
<evidence type="ECO:0000256" key="8">
    <source>
        <dbReference type="ARBA" id="ARBA00023077"/>
    </source>
</evidence>
<dbReference type="InterPro" id="IPR000531">
    <property type="entry name" value="Beta-barrel_TonB"/>
</dbReference>
<dbReference type="PANTHER" id="PTHR32552:SF81">
    <property type="entry name" value="TONB-DEPENDENT OUTER MEMBRANE RECEPTOR"/>
    <property type="match status" value="1"/>
</dbReference>
<dbReference type="GO" id="GO:0006826">
    <property type="term" value="P:iron ion transport"/>
    <property type="evidence" value="ECO:0007669"/>
    <property type="project" value="UniProtKB-KW"/>
</dbReference>
<keyword evidence="9" id="KW-0472">Membrane</keyword>
<protein>
    <submittedName>
        <fullName evidence="13">TonB-dependent receptor</fullName>
    </submittedName>
</protein>
<keyword evidence="2" id="KW-0813">Transport</keyword>
<keyword evidence="4" id="KW-0410">Iron transport</keyword>
<dbReference type="Gene3D" id="2.40.170.20">
    <property type="entry name" value="TonB-dependent receptor, beta-barrel domain"/>
    <property type="match status" value="1"/>
</dbReference>
<dbReference type="InterPro" id="IPR039426">
    <property type="entry name" value="TonB-dep_rcpt-like"/>
</dbReference>
<keyword evidence="10" id="KW-0998">Cell outer membrane</keyword>
<keyword evidence="6" id="KW-0408">Iron</keyword>
<keyword evidence="13" id="KW-0675">Receptor</keyword>
<dbReference type="Proteomes" id="UP000886042">
    <property type="component" value="Unassembled WGS sequence"/>
</dbReference>
<evidence type="ECO:0000256" key="11">
    <source>
        <dbReference type="SAM" id="MobiDB-lite"/>
    </source>
</evidence>
<evidence type="ECO:0000256" key="10">
    <source>
        <dbReference type="ARBA" id="ARBA00023237"/>
    </source>
</evidence>
<evidence type="ECO:0000256" key="2">
    <source>
        <dbReference type="ARBA" id="ARBA00022448"/>
    </source>
</evidence>
<evidence type="ECO:0000256" key="6">
    <source>
        <dbReference type="ARBA" id="ARBA00023004"/>
    </source>
</evidence>
<evidence type="ECO:0000256" key="4">
    <source>
        <dbReference type="ARBA" id="ARBA00022496"/>
    </source>
</evidence>
<organism evidence="13">
    <name type="scientific">Hellea balneolensis</name>
    <dbReference type="NCBI Taxonomy" id="287478"/>
    <lineage>
        <taxon>Bacteria</taxon>
        <taxon>Pseudomonadati</taxon>
        <taxon>Pseudomonadota</taxon>
        <taxon>Alphaproteobacteria</taxon>
        <taxon>Maricaulales</taxon>
        <taxon>Robiginitomaculaceae</taxon>
        <taxon>Hellea</taxon>
    </lineage>
</organism>